<sequence length="195" mass="22498">MVSNQYYRFRVRLRFFEGQVGTKWVSYLLSMMHCLKAGRIKVGELSATPDALLEGRWDSFFLLIGHKVRVTFIVPELLAKSLRIIRFIATLPGLHPPDNLRSFSLFQTTSSFALGRIKAGQLSALDDALLEGRWDSFFLLTGHKVRVLFIIPELLAKSLRIIRFIATPPWSPPDNLRFFFTGRYYLQEMKKRGSL</sequence>
<reference evidence="1 2" key="1">
    <citation type="submission" date="2021-06" db="EMBL/GenBank/DDBJ databases">
        <title>Caerostris darwini draft genome.</title>
        <authorList>
            <person name="Kono N."/>
            <person name="Arakawa K."/>
        </authorList>
    </citation>
    <scope>NUCLEOTIDE SEQUENCE [LARGE SCALE GENOMIC DNA]</scope>
</reference>
<evidence type="ECO:0000313" key="1">
    <source>
        <dbReference type="EMBL" id="GIY39765.1"/>
    </source>
</evidence>
<dbReference type="EMBL" id="BPLQ01008838">
    <property type="protein sequence ID" value="GIY39765.1"/>
    <property type="molecule type" value="Genomic_DNA"/>
</dbReference>
<proteinExistence type="predicted"/>
<gene>
    <name evidence="1" type="ORF">CDAR_69901</name>
</gene>
<dbReference type="Proteomes" id="UP001054837">
    <property type="component" value="Unassembled WGS sequence"/>
</dbReference>
<dbReference type="AlphaFoldDB" id="A0AAV4T0H0"/>
<accession>A0AAV4T0H0</accession>
<organism evidence="1 2">
    <name type="scientific">Caerostris darwini</name>
    <dbReference type="NCBI Taxonomy" id="1538125"/>
    <lineage>
        <taxon>Eukaryota</taxon>
        <taxon>Metazoa</taxon>
        <taxon>Ecdysozoa</taxon>
        <taxon>Arthropoda</taxon>
        <taxon>Chelicerata</taxon>
        <taxon>Arachnida</taxon>
        <taxon>Araneae</taxon>
        <taxon>Araneomorphae</taxon>
        <taxon>Entelegynae</taxon>
        <taxon>Araneoidea</taxon>
        <taxon>Araneidae</taxon>
        <taxon>Caerostris</taxon>
    </lineage>
</organism>
<evidence type="ECO:0000313" key="2">
    <source>
        <dbReference type="Proteomes" id="UP001054837"/>
    </source>
</evidence>
<keyword evidence="2" id="KW-1185">Reference proteome</keyword>
<comment type="caution">
    <text evidence="1">The sequence shown here is derived from an EMBL/GenBank/DDBJ whole genome shotgun (WGS) entry which is preliminary data.</text>
</comment>
<protein>
    <submittedName>
        <fullName evidence="1">Uncharacterized protein</fullName>
    </submittedName>
</protein>
<name>A0AAV4T0H0_9ARAC</name>